<feature type="region of interest" description="Disordered" evidence="1">
    <location>
        <begin position="1"/>
        <end position="23"/>
    </location>
</feature>
<dbReference type="KEGG" id="cwo:Cwoe_0650"/>
<dbReference type="AlphaFoldDB" id="D3F9B8"/>
<evidence type="ECO:0000313" key="3">
    <source>
        <dbReference type="Proteomes" id="UP000008229"/>
    </source>
</evidence>
<reference evidence="3" key="2">
    <citation type="submission" date="2010-01" db="EMBL/GenBank/DDBJ databases">
        <title>The complete genome of Conexibacter woesei DSM 14684.</title>
        <authorList>
            <consortium name="US DOE Joint Genome Institute (JGI-PGF)"/>
            <person name="Lucas S."/>
            <person name="Copeland A."/>
            <person name="Lapidus A."/>
            <person name="Glavina del Rio T."/>
            <person name="Dalin E."/>
            <person name="Tice H."/>
            <person name="Bruce D."/>
            <person name="Goodwin L."/>
            <person name="Pitluck S."/>
            <person name="Kyrpides N."/>
            <person name="Mavromatis K."/>
            <person name="Ivanova N."/>
            <person name="Mikhailova N."/>
            <person name="Chertkov O."/>
            <person name="Brettin T."/>
            <person name="Detter J.C."/>
            <person name="Han C."/>
            <person name="Larimer F."/>
            <person name="Land M."/>
            <person name="Hauser L."/>
            <person name="Markowitz V."/>
            <person name="Cheng J.-F."/>
            <person name="Hugenholtz P."/>
            <person name="Woyke T."/>
            <person name="Wu D."/>
            <person name="Pukall R."/>
            <person name="Steenblock K."/>
            <person name="Schneider S."/>
            <person name="Klenk H.-P."/>
            <person name="Eisen J.A."/>
        </authorList>
    </citation>
    <scope>NUCLEOTIDE SEQUENCE [LARGE SCALE GENOMIC DNA]</scope>
    <source>
        <strain evidence="3">DSM 14684 / CIP 108061 / JCM 11494 / NBRC 100937 / ID131577</strain>
    </source>
</reference>
<evidence type="ECO:0000256" key="1">
    <source>
        <dbReference type="SAM" id="MobiDB-lite"/>
    </source>
</evidence>
<dbReference type="RefSeq" id="WP_012932138.1">
    <property type="nucleotide sequence ID" value="NC_013739.1"/>
</dbReference>
<protein>
    <submittedName>
        <fullName evidence="2">Uncharacterized protein</fullName>
    </submittedName>
</protein>
<dbReference type="Proteomes" id="UP000008229">
    <property type="component" value="Chromosome"/>
</dbReference>
<name>D3F9B8_CONWI</name>
<sequence length="57" mass="6029">MTLMTTEQLPSGVVAASAPDEPRTGLGWRSLLADVVGNDREEHVGGTLHARPVVPVH</sequence>
<dbReference type="HOGENOM" id="CLU_2988876_0_0_11"/>
<dbReference type="STRING" id="469383.Cwoe_0650"/>
<gene>
    <name evidence="2" type="ordered locus">Cwoe_0650</name>
</gene>
<proteinExistence type="predicted"/>
<keyword evidence="3" id="KW-1185">Reference proteome</keyword>
<reference evidence="2 3" key="1">
    <citation type="journal article" date="2010" name="Stand. Genomic Sci.">
        <title>Complete genome sequence of Conexibacter woesei type strain (ID131577).</title>
        <authorList>
            <person name="Pukall R."/>
            <person name="Lapidus A."/>
            <person name="Glavina Del Rio T."/>
            <person name="Copeland A."/>
            <person name="Tice H."/>
            <person name="Cheng J.-F."/>
            <person name="Lucas S."/>
            <person name="Chen F."/>
            <person name="Nolan M."/>
            <person name="Bruce D."/>
            <person name="Goodwin L."/>
            <person name="Pitluck S."/>
            <person name="Mavromatis K."/>
            <person name="Ivanova N."/>
            <person name="Ovchinnikova G."/>
            <person name="Pati A."/>
            <person name="Chen A."/>
            <person name="Palaniappan K."/>
            <person name="Land M."/>
            <person name="Hauser L."/>
            <person name="Chang Y.-J."/>
            <person name="Jeffries C.D."/>
            <person name="Chain P."/>
            <person name="Meincke L."/>
            <person name="Sims D."/>
            <person name="Brettin T."/>
            <person name="Detter J.C."/>
            <person name="Rohde M."/>
            <person name="Goeker M."/>
            <person name="Bristow J."/>
            <person name="Eisen J.A."/>
            <person name="Markowitz V."/>
            <person name="Kyrpides N.C."/>
            <person name="Klenk H.-P."/>
            <person name="Hugenholtz P."/>
        </authorList>
    </citation>
    <scope>NUCLEOTIDE SEQUENCE [LARGE SCALE GENOMIC DNA]</scope>
    <source>
        <strain evidence="3">DSM 14684 / CIP 108061 / JCM 11494 / NBRC 100937 / ID131577</strain>
    </source>
</reference>
<dbReference type="EMBL" id="CP001854">
    <property type="protein sequence ID" value="ADB49085.1"/>
    <property type="molecule type" value="Genomic_DNA"/>
</dbReference>
<evidence type="ECO:0000313" key="2">
    <source>
        <dbReference type="EMBL" id="ADB49085.1"/>
    </source>
</evidence>
<organism evidence="2 3">
    <name type="scientific">Conexibacter woesei (strain DSM 14684 / CCUG 47730 / CIP 108061 / JCM 11494 / NBRC 100937 / ID131577)</name>
    <dbReference type="NCBI Taxonomy" id="469383"/>
    <lineage>
        <taxon>Bacteria</taxon>
        <taxon>Bacillati</taxon>
        <taxon>Actinomycetota</taxon>
        <taxon>Thermoleophilia</taxon>
        <taxon>Solirubrobacterales</taxon>
        <taxon>Conexibacteraceae</taxon>
        <taxon>Conexibacter</taxon>
    </lineage>
</organism>
<accession>D3F9B8</accession>